<evidence type="ECO:0000259" key="2">
    <source>
        <dbReference type="PROSITE" id="PS00028"/>
    </source>
</evidence>
<dbReference type="OrthoDB" id="10449526at2759"/>
<dbReference type="AlphaFoldDB" id="A0A210PM87"/>
<reference evidence="3 4" key="1">
    <citation type="journal article" date="2017" name="Nat. Ecol. Evol.">
        <title>Scallop genome provides insights into evolution of bilaterian karyotype and development.</title>
        <authorList>
            <person name="Wang S."/>
            <person name="Zhang J."/>
            <person name="Jiao W."/>
            <person name="Li J."/>
            <person name="Xun X."/>
            <person name="Sun Y."/>
            <person name="Guo X."/>
            <person name="Huan P."/>
            <person name="Dong B."/>
            <person name="Zhang L."/>
            <person name="Hu X."/>
            <person name="Sun X."/>
            <person name="Wang J."/>
            <person name="Zhao C."/>
            <person name="Wang Y."/>
            <person name="Wang D."/>
            <person name="Huang X."/>
            <person name="Wang R."/>
            <person name="Lv J."/>
            <person name="Li Y."/>
            <person name="Zhang Z."/>
            <person name="Liu B."/>
            <person name="Lu W."/>
            <person name="Hui Y."/>
            <person name="Liang J."/>
            <person name="Zhou Z."/>
            <person name="Hou R."/>
            <person name="Li X."/>
            <person name="Liu Y."/>
            <person name="Li H."/>
            <person name="Ning X."/>
            <person name="Lin Y."/>
            <person name="Zhao L."/>
            <person name="Xing Q."/>
            <person name="Dou J."/>
            <person name="Li Y."/>
            <person name="Mao J."/>
            <person name="Guo H."/>
            <person name="Dou H."/>
            <person name="Li T."/>
            <person name="Mu C."/>
            <person name="Jiang W."/>
            <person name="Fu Q."/>
            <person name="Fu X."/>
            <person name="Miao Y."/>
            <person name="Liu J."/>
            <person name="Yu Q."/>
            <person name="Li R."/>
            <person name="Liao H."/>
            <person name="Li X."/>
            <person name="Kong Y."/>
            <person name="Jiang Z."/>
            <person name="Chourrout D."/>
            <person name="Li R."/>
            <person name="Bao Z."/>
        </authorList>
    </citation>
    <scope>NUCLEOTIDE SEQUENCE [LARGE SCALE GENOMIC DNA]</scope>
    <source>
        <strain evidence="3 4">PY_sf001</strain>
    </source>
</reference>
<dbReference type="Proteomes" id="UP000242188">
    <property type="component" value="Unassembled WGS sequence"/>
</dbReference>
<dbReference type="EMBL" id="NEDP02005586">
    <property type="protein sequence ID" value="OWF37609.1"/>
    <property type="molecule type" value="Genomic_DNA"/>
</dbReference>
<organism evidence="3 4">
    <name type="scientific">Mizuhopecten yessoensis</name>
    <name type="common">Japanese scallop</name>
    <name type="synonym">Patinopecten yessoensis</name>
    <dbReference type="NCBI Taxonomy" id="6573"/>
    <lineage>
        <taxon>Eukaryota</taxon>
        <taxon>Metazoa</taxon>
        <taxon>Spiralia</taxon>
        <taxon>Lophotrochozoa</taxon>
        <taxon>Mollusca</taxon>
        <taxon>Bivalvia</taxon>
        <taxon>Autobranchia</taxon>
        <taxon>Pteriomorphia</taxon>
        <taxon>Pectinida</taxon>
        <taxon>Pectinoidea</taxon>
        <taxon>Pectinidae</taxon>
        <taxon>Mizuhopecten</taxon>
    </lineage>
</organism>
<evidence type="ECO:0000313" key="4">
    <source>
        <dbReference type="Proteomes" id="UP000242188"/>
    </source>
</evidence>
<dbReference type="SMART" id="SM00355">
    <property type="entry name" value="ZnF_C2H2"/>
    <property type="match status" value="3"/>
</dbReference>
<dbReference type="PROSITE" id="PS00028">
    <property type="entry name" value="ZINC_FINGER_C2H2_1"/>
    <property type="match status" value="1"/>
</dbReference>
<keyword evidence="4" id="KW-1185">Reference proteome</keyword>
<evidence type="ECO:0000313" key="3">
    <source>
        <dbReference type="EMBL" id="OWF37609.1"/>
    </source>
</evidence>
<feature type="region of interest" description="Disordered" evidence="1">
    <location>
        <begin position="201"/>
        <end position="258"/>
    </location>
</feature>
<name>A0A210PM87_MIZYE</name>
<gene>
    <name evidence="3" type="ORF">KP79_PYT10418</name>
</gene>
<sequence>MDHRIKSYRGFYPHHMIRKAQNTLAYSIRNSNNRFIRQVLQKCGLTPYSYDGSQFHYQNIPQPHNDLWHDDALKYKYTFPWSEGCHASHNDKDSYISRDFAPQQDDEPELPESSQILYDNLWYEDALGSTDYGYLDFTDSEPSGSSASGGSYRKTKVSKNDGKLCMTVTCDSSDKQFPELKKRKTTDDSFHDCITISDTEQQVDLTNDSDEPTVVEKPNARQRENKTSKRKYPNKESDEKIPIETKGSGSEPPDSKKKRIQFSQGLVCDYCGHVVTYKLDHHNRKAEDEMKSHFLRNKHNSASLAKIQMSNENTEKAVTILKESILITSTDKHVALVNQIVPMCPKKGCNKVLGTIWACAKHYEMCHDPHISSRYGLANVVALKTILFPAFNTCSTCNFSCSRASKLHKHWKSTQHLKGYLPSSKEQVALYFCPYCTQLHYNFSGCRTHIMTKHKPNGDASMQVVFINSNSDPLELLPIEPRPAEAQGKRELNVLVNMQKGAKVYGITKVSKRKIKAEKNQCKQRFHYEGEDFKKDKAYAYFKRRCNRV</sequence>
<dbReference type="InterPro" id="IPR013087">
    <property type="entry name" value="Znf_C2H2_type"/>
</dbReference>
<feature type="compositionally biased region" description="Basic and acidic residues" evidence="1">
    <location>
        <begin position="218"/>
        <end position="243"/>
    </location>
</feature>
<accession>A0A210PM87</accession>
<proteinExistence type="predicted"/>
<protein>
    <recommendedName>
        <fullName evidence="2">C2H2-type domain-containing protein</fullName>
    </recommendedName>
</protein>
<comment type="caution">
    <text evidence="3">The sequence shown here is derived from an EMBL/GenBank/DDBJ whole genome shotgun (WGS) entry which is preliminary data.</text>
</comment>
<evidence type="ECO:0000256" key="1">
    <source>
        <dbReference type="SAM" id="MobiDB-lite"/>
    </source>
</evidence>
<feature type="domain" description="C2H2-type" evidence="2">
    <location>
        <begin position="394"/>
        <end position="416"/>
    </location>
</feature>